<reference evidence="1 2" key="1">
    <citation type="journal article" date="2024" name="Plant Biotechnol. J.">
        <title>Dendrobium thyrsiflorum genome and its molecular insights into genes involved in important horticultural traits.</title>
        <authorList>
            <person name="Chen B."/>
            <person name="Wang J.Y."/>
            <person name="Zheng P.J."/>
            <person name="Li K.L."/>
            <person name="Liang Y.M."/>
            <person name="Chen X.F."/>
            <person name="Zhang C."/>
            <person name="Zhao X."/>
            <person name="He X."/>
            <person name="Zhang G.Q."/>
            <person name="Liu Z.J."/>
            <person name="Xu Q."/>
        </authorList>
    </citation>
    <scope>NUCLEOTIDE SEQUENCE [LARGE SCALE GENOMIC DNA]</scope>
    <source>
        <strain evidence="1">GZMU011</strain>
    </source>
</reference>
<evidence type="ECO:0000313" key="1">
    <source>
        <dbReference type="EMBL" id="KAL0912979.1"/>
    </source>
</evidence>
<protein>
    <submittedName>
        <fullName evidence="1">Uncharacterized protein</fullName>
    </submittedName>
</protein>
<name>A0ABD0UJM9_DENTH</name>
<organism evidence="1 2">
    <name type="scientific">Dendrobium thyrsiflorum</name>
    <name type="common">Pinecone-like raceme dendrobium</name>
    <name type="synonym">Orchid</name>
    <dbReference type="NCBI Taxonomy" id="117978"/>
    <lineage>
        <taxon>Eukaryota</taxon>
        <taxon>Viridiplantae</taxon>
        <taxon>Streptophyta</taxon>
        <taxon>Embryophyta</taxon>
        <taxon>Tracheophyta</taxon>
        <taxon>Spermatophyta</taxon>
        <taxon>Magnoliopsida</taxon>
        <taxon>Liliopsida</taxon>
        <taxon>Asparagales</taxon>
        <taxon>Orchidaceae</taxon>
        <taxon>Epidendroideae</taxon>
        <taxon>Malaxideae</taxon>
        <taxon>Dendrobiinae</taxon>
        <taxon>Dendrobium</taxon>
    </lineage>
</organism>
<evidence type="ECO:0000313" key="2">
    <source>
        <dbReference type="Proteomes" id="UP001552299"/>
    </source>
</evidence>
<proteinExistence type="predicted"/>
<comment type="caution">
    <text evidence="1">The sequence shown here is derived from an EMBL/GenBank/DDBJ whole genome shotgun (WGS) entry which is preliminary data.</text>
</comment>
<sequence>MVGQQQLRRLEEVEKTSALEIANGMMGSAEGRTRVGQRLEGREGYLASAGGERRIEFGVEVDCSRMSRIEEVEGWSSMVEEETVACGNFGVECVEARSTGSCERFDEVEIGRLRSGVEEASAGCSCERAEANEAEDKSEKETRLEFRSGSREPKACFVVVFNDSVQHIFARHGATVASRDFLQDPVQLRGQQYPELKSIEGCTSRFGANFTKPCKSLYTLFLERTLKKMGMIVLSIASEEKHALCKTECIENANLSMDRAATLNEHGRCCRSRYLDTGGSDSATAAQAISVRVPKGAMQHCRAGVKEAGEEADGSPSSGTGSTRFDDFICRVAIDLGSGTRRDTWRITEWGCGSLDTCTFY</sequence>
<accession>A0ABD0UJM9</accession>
<gene>
    <name evidence="1" type="ORF">M5K25_016404</name>
</gene>
<keyword evidence="2" id="KW-1185">Reference proteome</keyword>
<dbReference type="Proteomes" id="UP001552299">
    <property type="component" value="Unassembled WGS sequence"/>
</dbReference>
<dbReference type="EMBL" id="JANQDX010000013">
    <property type="protein sequence ID" value="KAL0912979.1"/>
    <property type="molecule type" value="Genomic_DNA"/>
</dbReference>
<dbReference type="AlphaFoldDB" id="A0ABD0UJM9"/>